<name>A0A073KC19_9BACI</name>
<sequence>MITHFSELKLQTVSIQGVEQVYAERLGIPVLSKADRKITFQLTPHVSLTFEEVYEPIAPAHFAFQVSFSKFYETVDWIRKSGLLIMKWEDGHDVEEEDGRLNLYFRDGDGNLLEIIAHKYIAENVLIPYTPLNILYVREVGCPVISVPVYREWLKSNLSMKTFEDGEIFNFVIGGTAHVVASWVGRTWIPIAMKALPPKMHVSFGTPSLHFIQKVEQQLRQSDVPCHFSNNEVSFVQEGYSFSIQYTPRFKADIPKKLNLPLSV</sequence>
<dbReference type="RefSeq" id="WP_033674922.1">
    <property type="nucleotide sequence ID" value="NZ_JOTM01000010.1"/>
</dbReference>
<dbReference type="STRING" id="574375.AZF08_16145"/>
<dbReference type="eggNOG" id="COG0346">
    <property type="taxonomic scope" value="Bacteria"/>
</dbReference>
<evidence type="ECO:0000313" key="3">
    <source>
        <dbReference type="Proteomes" id="UP000027778"/>
    </source>
</evidence>
<organism evidence="2 3">
    <name type="scientific">Bacillus gaemokensis</name>
    <dbReference type="NCBI Taxonomy" id="574375"/>
    <lineage>
        <taxon>Bacteria</taxon>
        <taxon>Bacillati</taxon>
        <taxon>Bacillota</taxon>
        <taxon>Bacilli</taxon>
        <taxon>Bacillales</taxon>
        <taxon>Bacillaceae</taxon>
        <taxon>Bacillus</taxon>
        <taxon>Bacillus cereus group</taxon>
    </lineage>
</organism>
<dbReference type="InterPro" id="IPR029068">
    <property type="entry name" value="Glyas_Bleomycin-R_OHBP_Dase"/>
</dbReference>
<gene>
    <name evidence="2" type="ORF">BAGA_05030</name>
</gene>
<accession>A0A073KC19</accession>
<comment type="caution">
    <text evidence="2">The sequence shown here is derived from an EMBL/GenBank/DDBJ whole genome shotgun (WGS) entry which is preliminary data.</text>
</comment>
<dbReference type="EMBL" id="JOTM01000010">
    <property type="protein sequence ID" value="KEK24066.1"/>
    <property type="molecule type" value="Genomic_DNA"/>
</dbReference>
<evidence type="ECO:0000259" key="1">
    <source>
        <dbReference type="PROSITE" id="PS51819"/>
    </source>
</evidence>
<dbReference type="SUPFAM" id="SSF54593">
    <property type="entry name" value="Glyoxalase/Bleomycin resistance protein/Dihydroxybiphenyl dioxygenase"/>
    <property type="match status" value="1"/>
</dbReference>
<reference evidence="2 3" key="1">
    <citation type="submission" date="2014-06" db="EMBL/GenBank/DDBJ databases">
        <title>Draft genome sequence of Bacillus gaemokensis JCM 15801 (MCCC 1A00707).</title>
        <authorList>
            <person name="Lai Q."/>
            <person name="Liu Y."/>
            <person name="Shao Z."/>
        </authorList>
    </citation>
    <scope>NUCLEOTIDE SEQUENCE [LARGE SCALE GENOMIC DNA]</scope>
    <source>
        <strain evidence="2 3">JCM 15801</strain>
    </source>
</reference>
<dbReference type="PROSITE" id="PS51819">
    <property type="entry name" value="VOC"/>
    <property type="match status" value="1"/>
</dbReference>
<dbReference type="InterPro" id="IPR037523">
    <property type="entry name" value="VOC_core"/>
</dbReference>
<proteinExistence type="predicted"/>
<dbReference type="OrthoDB" id="2380125at2"/>
<keyword evidence="3" id="KW-1185">Reference proteome</keyword>
<dbReference type="Gene3D" id="3.10.180.10">
    <property type="entry name" value="2,3-Dihydroxybiphenyl 1,2-Dioxygenase, domain 1"/>
    <property type="match status" value="1"/>
</dbReference>
<evidence type="ECO:0000313" key="2">
    <source>
        <dbReference type="EMBL" id="KEK24066.1"/>
    </source>
</evidence>
<protein>
    <submittedName>
        <fullName evidence="2">Glyoxalase</fullName>
    </submittedName>
</protein>
<dbReference type="Proteomes" id="UP000027778">
    <property type="component" value="Unassembled WGS sequence"/>
</dbReference>
<feature type="domain" description="VOC" evidence="1">
    <location>
        <begin position="1"/>
        <end position="118"/>
    </location>
</feature>
<dbReference type="AlphaFoldDB" id="A0A073KC19"/>